<evidence type="ECO:0000313" key="2">
    <source>
        <dbReference type="EMBL" id="APY90295.1"/>
    </source>
</evidence>
<gene>
    <name evidence="2" type="ORF">A7J05_35710</name>
</gene>
<protein>
    <recommendedName>
        <fullName evidence="4">Chitin-binding type-3 domain-containing protein</fullName>
    </recommendedName>
</protein>
<keyword evidence="3" id="KW-1185">Reference proteome</keyword>
<sequence length="78" mass="8452">MMWNSMRSFAAVLGVIIAMTAVSTSPAQAAAEERLIAHYHSKSGCLDAGARGKRQGKWATYRCLPSWDGPGPWGLWVS</sequence>
<name>A0ABN4VWH3_9ACTN</name>
<evidence type="ECO:0000256" key="1">
    <source>
        <dbReference type="SAM" id="SignalP"/>
    </source>
</evidence>
<organism evidence="2 3">
    <name type="scientific">Streptomyces alfalfae</name>
    <dbReference type="NCBI Taxonomy" id="1642299"/>
    <lineage>
        <taxon>Bacteria</taxon>
        <taxon>Bacillati</taxon>
        <taxon>Actinomycetota</taxon>
        <taxon>Actinomycetes</taxon>
        <taxon>Kitasatosporales</taxon>
        <taxon>Streptomycetaceae</taxon>
        <taxon>Streptomyces</taxon>
    </lineage>
</organism>
<reference evidence="2 3" key="1">
    <citation type="submission" date="2016-05" db="EMBL/GenBank/DDBJ databases">
        <authorList>
            <person name="Gu J."/>
        </authorList>
    </citation>
    <scope>NUCLEOTIDE SEQUENCE [LARGE SCALE GENOMIC DNA]</scope>
    <source>
        <strain evidence="2 3">ACCC40021</strain>
    </source>
</reference>
<feature type="signal peptide" evidence="1">
    <location>
        <begin position="1"/>
        <end position="29"/>
    </location>
</feature>
<dbReference type="Proteomes" id="UP000187191">
    <property type="component" value="Chromosome"/>
</dbReference>
<accession>A0ABN4VWH3</accession>
<evidence type="ECO:0000313" key="3">
    <source>
        <dbReference type="Proteomes" id="UP000187191"/>
    </source>
</evidence>
<keyword evidence="1" id="KW-0732">Signal</keyword>
<evidence type="ECO:0008006" key="4">
    <source>
        <dbReference type="Google" id="ProtNLM"/>
    </source>
</evidence>
<feature type="chain" id="PRO_5047395932" description="Chitin-binding type-3 domain-containing protein" evidence="1">
    <location>
        <begin position="30"/>
        <end position="78"/>
    </location>
</feature>
<proteinExistence type="predicted"/>
<dbReference type="EMBL" id="CP015588">
    <property type="protein sequence ID" value="APY90295.1"/>
    <property type="molecule type" value="Genomic_DNA"/>
</dbReference>